<reference evidence="1 2" key="1">
    <citation type="submission" date="2019-03" db="EMBL/GenBank/DDBJ databases">
        <title>First draft genome of Liparis tanakae, snailfish: a comprehensive survey of snailfish specific genes.</title>
        <authorList>
            <person name="Kim W."/>
            <person name="Song I."/>
            <person name="Jeong J.-H."/>
            <person name="Kim D."/>
            <person name="Kim S."/>
            <person name="Ryu S."/>
            <person name="Song J.Y."/>
            <person name="Lee S.K."/>
        </authorList>
    </citation>
    <scope>NUCLEOTIDE SEQUENCE [LARGE SCALE GENOMIC DNA]</scope>
    <source>
        <tissue evidence="1">Muscle</tissue>
    </source>
</reference>
<gene>
    <name evidence="1" type="ORF">EYF80_068353</name>
</gene>
<proteinExistence type="predicted"/>
<evidence type="ECO:0000313" key="1">
    <source>
        <dbReference type="EMBL" id="TNN21535.1"/>
    </source>
</evidence>
<comment type="caution">
    <text evidence="1">The sequence shown here is derived from an EMBL/GenBank/DDBJ whole genome shotgun (WGS) entry which is preliminary data.</text>
</comment>
<dbReference type="AlphaFoldDB" id="A0A4Z2DY87"/>
<dbReference type="Proteomes" id="UP000314294">
    <property type="component" value="Unassembled WGS sequence"/>
</dbReference>
<sequence length="61" mass="6847">MSPFSACTWAMAPRSRITLNTSYTCTQKRETLCEIPDTPSRHASMGEDIICCYSMSSSLMF</sequence>
<keyword evidence="2" id="KW-1185">Reference proteome</keyword>
<dbReference type="EMBL" id="SRLO01027432">
    <property type="protein sequence ID" value="TNN21535.1"/>
    <property type="molecule type" value="Genomic_DNA"/>
</dbReference>
<evidence type="ECO:0000313" key="2">
    <source>
        <dbReference type="Proteomes" id="UP000314294"/>
    </source>
</evidence>
<protein>
    <submittedName>
        <fullName evidence="1">Uncharacterized protein</fullName>
    </submittedName>
</protein>
<organism evidence="1 2">
    <name type="scientific">Liparis tanakae</name>
    <name type="common">Tanaka's snailfish</name>
    <dbReference type="NCBI Taxonomy" id="230148"/>
    <lineage>
        <taxon>Eukaryota</taxon>
        <taxon>Metazoa</taxon>
        <taxon>Chordata</taxon>
        <taxon>Craniata</taxon>
        <taxon>Vertebrata</taxon>
        <taxon>Euteleostomi</taxon>
        <taxon>Actinopterygii</taxon>
        <taxon>Neopterygii</taxon>
        <taxon>Teleostei</taxon>
        <taxon>Neoteleostei</taxon>
        <taxon>Acanthomorphata</taxon>
        <taxon>Eupercaria</taxon>
        <taxon>Perciformes</taxon>
        <taxon>Cottioidei</taxon>
        <taxon>Cottales</taxon>
        <taxon>Liparidae</taxon>
        <taxon>Liparis</taxon>
    </lineage>
</organism>
<accession>A0A4Z2DY87</accession>
<name>A0A4Z2DY87_9TELE</name>